<evidence type="ECO:0000313" key="2">
    <source>
        <dbReference type="EMBL" id="WYJ89340.1"/>
    </source>
</evidence>
<evidence type="ECO:0000313" key="1">
    <source>
        <dbReference type="EMBL" id="OTP19256.1"/>
    </source>
</evidence>
<reference evidence="1" key="1">
    <citation type="submission" date="2017-05" db="EMBL/GenBank/DDBJ databases">
        <title>The Genome Sequence of Enterococcus sp. 9E7_DIV0242.</title>
        <authorList>
            <consortium name="The Broad Institute Genomics Platform"/>
            <consortium name="The Broad Institute Genomic Center for Infectious Diseases"/>
            <person name="Earl A."/>
            <person name="Manson A."/>
            <person name="Schwartman J."/>
            <person name="Gilmore M."/>
            <person name="Abouelleil A."/>
            <person name="Cao P."/>
            <person name="Chapman S."/>
            <person name="Cusick C."/>
            <person name="Shea T."/>
            <person name="Young S."/>
            <person name="Neafsey D."/>
            <person name="Nusbaum C."/>
            <person name="Birren B."/>
        </authorList>
    </citation>
    <scope>NUCLEOTIDE SEQUENCE [LARGE SCALE GENOMIC DNA]</scope>
    <source>
        <strain evidence="1">9E7_DIV0242</strain>
    </source>
</reference>
<keyword evidence="3" id="KW-1185">Reference proteome</keyword>
<dbReference type="Proteomes" id="UP000195141">
    <property type="component" value="Chromosome"/>
</dbReference>
<dbReference type="SUPFAM" id="SSF53474">
    <property type="entry name" value="alpha/beta-Hydrolases"/>
    <property type="match status" value="1"/>
</dbReference>
<dbReference type="EMBL" id="CP147247">
    <property type="protein sequence ID" value="WYJ89340.1"/>
    <property type="molecule type" value="Genomic_DNA"/>
</dbReference>
<evidence type="ECO:0008006" key="4">
    <source>
        <dbReference type="Google" id="ProtNLM"/>
    </source>
</evidence>
<accession>A0A242KE68</accession>
<dbReference type="InterPro" id="IPR029058">
    <property type="entry name" value="AB_hydrolase_fold"/>
</dbReference>
<protein>
    <recommendedName>
        <fullName evidence="4">Alpha/beta hydrolase</fullName>
    </recommendedName>
</protein>
<dbReference type="EMBL" id="NGMM01000001">
    <property type="protein sequence ID" value="OTP19256.1"/>
    <property type="molecule type" value="Genomic_DNA"/>
</dbReference>
<dbReference type="RefSeq" id="WP_212647170.1">
    <property type="nucleotide sequence ID" value="NZ_CP147247.1"/>
</dbReference>
<organism evidence="1">
    <name type="scientific">Candidatus Enterococcus clewellii</name>
    <dbReference type="NCBI Taxonomy" id="1834193"/>
    <lineage>
        <taxon>Bacteria</taxon>
        <taxon>Bacillati</taxon>
        <taxon>Bacillota</taxon>
        <taxon>Bacilli</taxon>
        <taxon>Lactobacillales</taxon>
        <taxon>Enterococcaceae</taxon>
        <taxon>Enterococcus</taxon>
    </lineage>
</organism>
<reference evidence="2" key="3">
    <citation type="submission" date="2024-03" db="EMBL/GenBank/DDBJ databases">
        <title>The Genome Sequence of Enterococcus sp. DIV0242b.</title>
        <authorList>
            <consortium name="The Broad Institute Genomics Platform"/>
            <consortium name="The Broad Institute Microbial Omics Core"/>
            <consortium name="The Broad Institute Genomic Center for Infectious Diseases"/>
            <person name="Earl A."/>
            <person name="Manson A."/>
            <person name="Gilmore M."/>
            <person name="Schwartman J."/>
            <person name="Shea T."/>
            <person name="Abouelleil A."/>
            <person name="Cao P."/>
            <person name="Chapman S."/>
            <person name="Cusick C."/>
            <person name="Young S."/>
            <person name="Neafsey D."/>
            <person name="Nusbaum C."/>
            <person name="Birren B."/>
        </authorList>
    </citation>
    <scope>NUCLEOTIDE SEQUENCE</scope>
    <source>
        <strain evidence="2">9E7_DIV0242</strain>
    </source>
</reference>
<sequence length="233" mass="27391">MMEKKIVEIDQVPAIIYGAKSSKVFLFVHGQNGYKEEAERLAEKATAKGWQVLSVDLPEHGQRKSERGFVPWIVVPELQKVWMYMQAQWDQISLRANSIGAWFSMLAFADKKLEQSLFVSPILDMKQLIENMMRWSNVSEERLEQEQIIQTDFGQELSWEYLIFAQQQPIDDWTNPTAILYGDKDDLTERALVEQFSEKFHCKLTVMEQGEHWFHTEEQLAFINNWLNHEMNS</sequence>
<name>A0A242KE68_9ENTE</name>
<evidence type="ECO:0000313" key="3">
    <source>
        <dbReference type="Proteomes" id="UP000195141"/>
    </source>
</evidence>
<proteinExistence type="predicted"/>
<gene>
    <name evidence="2" type="ORF">A5888_001060</name>
    <name evidence="1" type="ORF">A5888_001071</name>
</gene>
<reference evidence="2" key="2">
    <citation type="submission" date="2017-05" db="EMBL/GenBank/DDBJ databases">
        <authorList>
            <consortium name="The Broad Institute Genomics Platform"/>
            <consortium name="The Broad Institute Genomic Center for Infectious Diseases"/>
            <person name="Earl A."/>
            <person name="Manson A."/>
            <person name="Schwartman J."/>
            <person name="Gilmore M."/>
            <person name="Abouelleil A."/>
            <person name="Cao P."/>
            <person name="Chapman S."/>
            <person name="Cusick C."/>
            <person name="Shea T."/>
            <person name="Young S."/>
            <person name="Neafsey D."/>
            <person name="Nusbaum C."/>
            <person name="Birren B."/>
        </authorList>
    </citation>
    <scope>NUCLEOTIDE SEQUENCE</scope>
    <source>
        <strain evidence="2">9E7_DIV0242</strain>
    </source>
</reference>
<dbReference type="AlphaFoldDB" id="A0A242KE68"/>
<dbReference type="Gene3D" id="3.40.50.1820">
    <property type="entry name" value="alpha/beta hydrolase"/>
    <property type="match status" value="1"/>
</dbReference>